<evidence type="ECO:0000259" key="1">
    <source>
        <dbReference type="SMART" id="SM00842"/>
    </source>
</evidence>
<dbReference type="eggNOG" id="COG0849">
    <property type="taxonomic scope" value="Bacteria"/>
</dbReference>
<dbReference type="SMART" id="SM00842">
    <property type="entry name" value="FtsA"/>
    <property type="match status" value="1"/>
</dbReference>
<evidence type="ECO:0000313" key="2">
    <source>
        <dbReference type="EMBL" id="AIY84552.1"/>
    </source>
</evidence>
<keyword evidence="3" id="KW-1185">Reference proteome</keyword>
<dbReference type="PANTHER" id="PTHR32432:SF4">
    <property type="entry name" value="CELL DIVISION PROTEIN FTSA"/>
    <property type="match status" value="1"/>
</dbReference>
<dbReference type="GO" id="GO:0051301">
    <property type="term" value="P:cell division"/>
    <property type="evidence" value="ECO:0007669"/>
    <property type="project" value="UniProtKB-KW"/>
</dbReference>
<dbReference type="GO" id="GO:0009898">
    <property type="term" value="C:cytoplasmic side of plasma membrane"/>
    <property type="evidence" value="ECO:0007669"/>
    <property type="project" value="TreeGrafter"/>
</dbReference>
<dbReference type="KEGG" id="cbv:U729_2568"/>
<dbReference type="Gene3D" id="3.30.420.40">
    <property type="match status" value="2"/>
</dbReference>
<dbReference type="AlphaFoldDB" id="A0A0A7FY57"/>
<dbReference type="OrthoDB" id="9768127at2"/>
<gene>
    <name evidence="2" type="ORF">U729_2568</name>
</gene>
<dbReference type="RefSeq" id="WP_039315685.1">
    <property type="nucleotide sequence ID" value="NZ_CP006905.1"/>
</dbReference>
<dbReference type="Proteomes" id="UP000030635">
    <property type="component" value="Chromosome"/>
</dbReference>
<dbReference type="PANTHER" id="PTHR32432">
    <property type="entry name" value="CELL DIVISION PROTEIN FTSA-RELATED"/>
    <property type="match status" value="1"/>
</dbReference>
<sequence>MQEFLITAVDIGTRKISASCGISAKNKEVEILGSSCVSSNGVEKGELVDLYKCREQFIKVLNDLEESVGKEINDIYIGIPSSHIRVIERSFEENIYGEITHRDLNEAFENLKKSVYLNNDEEICDILVNYYKIDDEIREESIIGCQGEKLEVNATVIACKKEILNKYRDLCKGTKYNIKGFVVNIMSLRKIFLFNDRLDDKVILECGAGITEIGVFKDGIFKDGYSIPLGGDNITSDLSICAGLSYDEAEILKYNYSHKYKSESEDLKEKEIKIGEKNIHKELFYKVCEARIEEILNYVNNELKNTSHINDICSIILCSDSLTNFENIGEIVQNIIHNNVRIITKNEFGMQNFSNITSLAIVKEVHDRLELVYEDFTKEVKGDTLVLEKSSDINRDHKNPLNLKDKKKKKRNESIKGKLRSLLEDIF</sequence>
<dbReference type="EMBL" id="CP006905">
    <property type="protein sequence ID" value="AIY84552.1"/>
    <property type="molecule type" value="Genomic_DNA"/>
</dbReference>
<dbReference type="Pfam" id="PF14450">
    <property type="entry name" value="FtsA"/>
    <property type="match status" value="1"/>
</dbReference>
<accession>A0A0A7FY57</accession>
<organism evidence="2 3">
    <name type="scientific">Clostridium baratii str. Sullivan</name>
    <dbReference type="NCBI Taxonomy" id="1415775"/>
    <lineage>
        <taxon>Bacteria</taxon>
        <taxon>Bacillati</taxon>
        <taxon>Bacillota</taxon>
        <taxon>Clostridia</taxon>
        <taxon>Eubacteriales</taxon>
        <taxon>Clostridiaceae</taxon>
        <taxon>Clostridium</taxon>
    </lineage>
</organism>
<dbReference type="InterPro" id="IPR043129">
    <property type="entry name" value="ATPase_NBD"/>
</dbReference>
<dbReference type="InterPro" id="IPR003494">
    <property type="entry name" value="SHS2_FtsA"/>
</dbReference>
<keyword evidence="2" id="KW-0132">Cell division</keyword>
<dbReference type="InterPro" id="IPR050696">
    <property type="entry name" value="FtsA/MreB"/>
</dbReference>
<proteinExistence type="predicted"/>
<dbReference type="STRING" id="1561.NPD11_465"/>
<dbReference type="HOGENOM" id="CLU_037850_3_2_9"/>
<protein>
    <submittedName>
        <fullName evidence="2">Cell division FtsA family protein</fullName>
    </submittedName>
</protein>
<dbReference type="SUPFAM" id="SSF53067">
    <property type="entry name" value="Actin-like ATPase domain"/>
    <property type="match status" value="2"/>
</dbReference>
<name>A0A0A7FY57_9CLOT</name>
<dbReference type="GO" id="GO:0032153">
    <property type="term" value="C:cell division site"/>
    <property type="evidence" value="ECO:0007669"/>
    <property type="project" value="TreeGrafter"/>
</dbReference>
<evidence type="ECO:0000313" key="3">
    <source>
        <dbReference type="Proteomes" id="UP000030635"/>
    </source>
</evidence>
<keyword evidence="2" id="KW-0131">Cell cycle</keyword>
<reference evidence="2 3" key="1">
    <citation type="journal article" date="2015" name="Infect. Genet. Evol.">
        <title>Genomic sequences of six botulinum neurotoxin-producing strains representing three clostridial species illustrate the mobility and diversity of botulinum neurotoxin genes.</title>
        <authorList>
            <person name="Smith T.J."/>
            <person name="Hill K.K."/>
            <person name="Xie G."/>
            <person name="Foley B.T."/>
            <person name="Williamson C.H."/>
            <person name="Foster J.T."/>
            <person name="Johnson S.L."/>
            <person name="Chertkov O."/>
            <person name="Teshima H."/>
            <person name="Gibbons H.S."/>
            <person name="Johnsky L.A."/>
            <person name="Karavis M.A."/>
            <person name="Smith L.A."/>
        </authorList>
    </citation>
    <scope>NUCLEOTIDE SEQUENCE [LARGE SCALE GENOMIC DNA]</scope>
    <source>
        <strain evidence="2">Sullivan</strain>
    </source>
</reference>
<feature type="domain" description="SHS2" evidence="1">
    <location>
        <begin position="6"/>
        <end position="188"/>
    </location>
</feature>
<dbReference type="Pfam" id="PF02491">
    <property type="entry name" value="SHS2_FTSA"/>
    <property type="match status" value="1"/>
</dbReference>